<organism evidence="2 3">
    <name type="scientific">Streptomyces johnsoniae</name>
    <dbReference type="NCBI Taxonomy" id="3075532"/>
    <lineage>
        <taxon>Bacteria</taxon>
        <taxon>Bacillati</taxon>
        <taxon>Actinomycetota</taxon>
        <taxon>Actinomycetes</taxon>
        <taxon>Kitasatosporales</taxon>
        <taxon>Streptomycetaceae</taxon>
        <taxon>Streptomyces</taxon>
    </lineage>
</organism>
<dbReference type="Proteomes" id="UP001183615">
    <property type="component" value="Unassembled WGS sequence"/>
</dbReference>
<proteinExistence type="predicted"/>
<feature type="region of interest" description="Disordered" evidence="1">
    <location>
        <begin position="50"/>
        <end position="71"/>
    </location>
</feature>
<gene>
    <name evidence="2" type="ORF">RM779_04910</name>
</gene>
<name>A0ABU2RYU9_9ACTN</name>
<sequence length="71" mass="7130">MSTATVRPAAATPLVRAPRLLGTALRAVGVVAGAAFEVVVLGRVAEEALRYTPPSSSSPPAASTSPASMIR</sequence>
<protein>
    <submittedName>
        <fullName evidence="2">Uncharacterized protein</fullName>
    </submittedName>
</protein>
<evidence type="ECO:0000313" key="3">
    <source>
        <dbReference type="Proteomes" id="UP001183615"/>
    </source>
</evidence>
<feature type="compositionally biased region" description="Low complexity" evidence="1">
    <location>
        <begin position="52"/>
        <end position="71"/>
    </location>
</feature>
<keyword evidence="3" id="KW-1185">Reference proteome</keyword>
<accession>A0ABU2RYU9</accession>
<comment type="caution">
    <text evidence="2">The sequence shown here is derived from an EMBL/GenBank/DDBJ whole genome shotgun (WGS) entry which is preliminary data.</text>
</comment>
<dbReference type="EMBL" id="JAVREV010000002">
    <property type="protein sequence ID" value="MDT0441941.1"/>
    <property type="molecule type" value="Genomic_DNA"/>
</dbReference>
<evidence type="ECO:0000256" key="1">
    <source>
        <dbReference type="SAM" id="MobiDB-lite"/>
    </source>
</evidence>
<reference evidence="3" key="1">
    <citation type="submission" date="2023-07" db="EMBL/GenBank/DDBJ databases">
        <title>30 novel species of actinomycetes from the DSMZ collection.</title>
        <authorList>
            <person name="Nouioui I."/>
        </authorList>
    </citation>
    <scope>NUCLEOTIDE SEQUENCE [LARGE SCALE GENOMIC DNA]</scope>
    <source>
        <strain evidence="3">DSM 41886</strain>
    </source>
</reference>
<evidence type="ECO:0000313" key="2">
    <source>
        <dbReference type="EMBL" id="MDT0441941.1"/>
    </source>
</evidence>
<dbReference type="RefSeq" id="WP_143659543.1">
    <property type="nucleotide sequence ID" value="NZ_JAVREV010000002.1"/>
</dbReference>